<dbReference type="PROSITE" id="PS00061">
    <property type="entry name" value="ADH_SHORT"/>
    <property type="match status" value="1"/>
</dbReference>
<keyword evidence="2 3" id="KW-0560">Oxidoreductase</keyword>
<dbReference type="NCBIfam" id="NF005559">
    <property type="entry name" value="PRK07231.1"/>
    <property type="match status" value="1"/>
</dbReference>
<dbReference type="EMBL" id="FWFR01000002">
    <property type="protein sequence ID" value="SLN55176.1"/>
    <property type="molecule type" value="Genomic_DNA"/>
</dbReference>
<dbReference type="FunCoup" id="A0A1Y5T3X0">
    <property type="interactions" value="117"/>
</dbReference>
<accession>A0A1Y5T3X0</accession>
<gene>
    <name evidence="3" type="primary">tsaC1_3</name>
    <name evidence="3" type="ORF">OCH7691_02368</name>
</gene>
<dbReference type="OrthoDB" id="9790146at2"/>
<evidence type="ECO:0000313" key="3">
    <source>
        <dbReference type="EMBL" id="SLN55176.1"/>
    </source>
</evidence>
<name>A0A1Y5T3X0_9PROT</name>
<sequence length="254" mass="26294">MRLKGKVAIVTGAGSGFGEGIARRFAREGAHVVVCDMNAEAAERVAATLRSAGGSATASATDVTDGAAIQAMVDRTVAEQGGLDIMVNNAGVPQRNGPMLDVPEEVFDRIFEVNVKSIYLTSKAVVPALRKRGGGAIINTASTAALSPRPGLTWYNASKGAVVTMTKSMAVELAADQIRVTCLCPVVALTGMTAEFMGGSEKDTPEMRAKFLATIPLGRMSTPEDLANAALYLASDEAAFITGVALEVDGGRCI</sequence>
<dbReference type="InterPro" id="IPR036291">
    <property type="entry name" value="NAD(P)-bd_dom_sf"/>
</dbReference>
<proteinExistence type="inferred from homology"/>
<dbReference type="PRINTS" id="PR00080">
    <property type="entry name" value="SDRFAMILY"/>
</dbReference>
<dbReference type="EC" id="1.2.1.62" evidence="3"/>
<dbReference type="Gene3D" id="3.40.50.720">
    <property type="entry name" value="NAD(P)-binding Rossmann-like Domain"/>
    <property type="match status" value="1"/>
</dbReference>
<dbReference type="InterPro" id="IPR002347">
    <property type="entry name" value="SDR_fam"/>
</dbReference>
<dbReference type="SUPFAM" id="SSF51735">
    <property type="entry name" value="NAD(P)-binding Rossmann-fold domains"/>
    <property type="match status" value="1"/>
</dbReference>
<dbReference type="InParanoid" id="A0A1Y5T3X0"/>
<dbReference type="RefSeq" id="WP_085883732.1">
    <property type="nucleotide sequence ID" value="NZ_FWFR01000002.1"/>
</dbReference>
<dbReference type="Pfam" id="PF13561">
    <property type="entry name" value="adh_short_C2"/>
    <property type="match status" value="1"/>
</dbReference>
<dbReference type="PANTHER" id="PTHR43639">
    <property type="entry name" value="OXIDOREDUCTASE, SHORT-CHAIN DEHYDROGENASE/REDUCTASE FAMILY (AFU_ORTHOLOGUE AFUA_5G02870)"/>
    <property type="match status" value="1"/>
</dbReference>
<dbReference type="InterPro" id="IPR020904">
    <property type="entry name" value="Sc_DH/Rdtase_CS"/>
</dbReference>
<reference evidence="3 4" key="1">
    <citation type="submission" date="2017-03" db="EMBL/GenBank/DDBJ databases">
        <authorList>
            <person name="Afonso C.L."/>
            <person name="Miller P.J."/>
            <person name="Scott M.A."/>
            <person name="Spackman E."/>
            <person name="Goraichik I."/>
            <person name="Dimitrov K.M."/>
            <person name="Suarez D.L."/>
            <person name="Swayne D.E."/>
        </authorList>
    </citation>
    <scope>NUCLEOTIDE SEQUENCE [LARGE SCALE GENOMIC DNA]</scope>
    <source>
        <strain evidence="3 4">CECT 7691</strain>
    </source>
</reference>
<keyword evidence="4" id="KW-1185">Reference proteome</keyword>
<comment type="similarity">
    <text evidence="1">Belongs to the short-chain dehydrogenases/reductases (SDR) family.</text>
</comment>
<dbReference type="AlphaFoldDB" id="A0A1Y5T3X0"/>
<evidence type="ECO:0000256" key="2">
    <source>
        <dbReference type="ARBA" id="ARBA00023002"/>
    </source>
</evidence>
<dbReference type="Proteomes" id="UP000193200">
    <property type="component" value="Unassembled WGS sequence"/>
</dbReference>
<dbReference type="GO" id="GO:0018482">
    <property type="term" value="F:4-formylbenzenesulfonate dehydrogenase activity"/>
    <property type="evidence" value="ECO:0007669"/>
    <property type="project" value="UniProtKB-EC"/>
</dbReference>
<protein>
    <submittedName>
        <fullName evidence="3">4-formylbenzenesulfonate dehydrogenase TsaC1/TsaC2</fullName>
        <ecNumber evidence="3">1.2.1.62</ecNumber>
    </submittedName>
</protein>
<dbReference type="PANTHER" id="PTHR43639:SF1">
    <property type="entry name" value="SHORT-CHAIN DEHYDROGENASE_REDUCTASE FAMILY PROTEIN"/>
    <property type="match status" value="1"/>
</dbReference>
<evidence type="ECO:0000256" key="1">
    <source>
        <dbReference type="ARBA" id="ARBA00006484"/>
    </source>
</evidence>
<organism evidence="3 4">
    <name type="scientific">Oceanibacterium hippocampi</name>
    <dbReference type="NCBI Taxonomy" id="745714"/>
    <lineage>
        <taxon>Bacteria</taxon>
        <taxon>Pseudomonadati</taxon>
        <taxon>Pseudomonadota</taxon>
        <taxon>Alphaproteobacteria</taxon>
        <taxon>Sneathiellales</taxon>
        <taxon>Sneathiellaceae</taxon>
        <taxon>Oceanibacterium</taxon>
    </lineage>
</organism>
<dbReference type="FunFam" id="3.40.50.720:FF:000084">
    <property type="entry name" value="Short-chain dehydrogenase reductase"/>
    <property type="match status" value="1"/>
</dbReference>
<dbReference type="PRINTS" id="PR00081">
    <property type="entry name" value="GDHRDH"/>
</dbReference>
<evidence type="ECO:0000313" key="4">
    <source>
        <dbReference type="Proteomes" id="UP000193200"/>
    </source>
</evidence>